<keyword evidence="5" id="KW-1185">Reference proteome</keyword>
<dbReference type="OrthoDB" id="159229at2759"/>
<reference evidence="3" key="2">
    <citation type="submission" date="2016-05" db="EMBL/GenBank/DDBJ databases">
        <title>Comparative analysis highlights variable genome content of wheat rusts and divergence of the mating loci.</title>
        <authorList>
            <person name="Cuomo C.A."/>
            <person name="Bakkeren G."/>
            <person name="Szabo L."/>
            <person name="Khalil H."/>
            <person name="Joly D."/>
            <person name="Goldberg J."/>
            <person name="Young S."/>
            <person name="Zeng Q."/>
            <person name="Fellers J."/>
        </authorList>
    </citation>
    <scope>NUCLEOTIDE SEQUENCE [LARGE SCALE GENOMIC DNA]</scope>
    <source>
        <strain evidence="3">1-1 BBBD Race 1</strain>
    </source>
</reference>
<dbReference type="GO" id="GO:0006801">
    <property type="term" value="P:superoxide metabolic process"/>
    <property type="evidence" value="ECO:0007669"/>
    <property type="project" value="InterPro"/>
</dbReference>
<evidence type="ECO:0000259" key="2">
    <source>
        <dbReference type="Pfam" id="PF00080"/>
    </source>
</evidence>
<dbReference type="GO" id="GO:0005507">
    <property type="term" value="F:copper ion binding"/>
    <property type="evidence" value="ECO:0007669"/>
    <property type="project" value="InterPro"/>
</dbReference>
<evidence type="ECO:0000313" key="3">
    <source>
        <dbReference type="EMBL" id="OAV93485.1"/>
    </source>
</evidence>
<dbReference type="InterPro" id="IPR024134">
    <property type="entry name" value="SOD_Cu/Zn_/chaperone"/>
</dbReference>
<accession>A0A180GLH6</accession>
<dbReference type="EMBL" id="ADAS02000050">
    <property type="protein sequence ID" value="OAV93485.1"/>
    <property type="molecule type" value="Genomic_DNA"/>
</dbReference>
<protein>
    <submittedName>
        <fullName evidence="3">Copper/zinc superoxide dismutase</fullName>
    </submittedName>
    <submittedName>
        <fullName evidence="4">Sod_Cu domain-containing protein</fullName>
    </submittedName>
</protein>
<evidence type="ECO:0000313" key="5">
    <source>
        <dbReference type="Proteomes" id="UP000005240"/>
    </source>
</evidence>
<dbReference type="PANTHER" id="PTHR10003">
    <property type="entry name" value="SUPEROXIDE DISMUTASE CU-ZN -RELATED"/>
    <property type="match status" value="1"/>
</dbReference>
<reference evidence="4 5" key="3">
    <citation type="journal article" date="2017" name="G3 (Bethesda)">
        <title>Comparative analysis highlights variable genome content of wheat rusts and divergence of the mating loci.</title>
        <authorList>
            <person name="Cuomo C.A."/>
            <person name="Bakkeren G."/>
            <person name="Khalil H.B."/>
            <person name="Panwar V."/>
            <person name="Joly D."/>
            <person name="Linning R."/>
            <person name="Sakthikumar S."/>
            <person name="Song X."/>
            <person name="Adiconis X."/>
            <person name="Fan L."/>
            <person name="Goldberg J.M."/>
            <person name="Levin J.Z."/>
            <person name="Young S."/>
            <person name="Zeng Q."/>
            <person name="Anikster Y."/>
            <person name="Bruce M."/>
            <person name="Wang M."/>
            <person name="Yin C."/>
            <person name="McCallum B."/>
            <person name="Szabo L.J."/>
            <person name="Hulbert S."/>
            <person name="Chen X."/>
            <person name="Fellers J.P."/>
        </authorList>
    </citation>
    <scope>NUCLEOTIDE SEQUENCE</scope>
    <source>
        <strain evidence="5">Isolate 1-1 / race 1 (BBBD)</strain>
        <strain evidence="4">isolate 1-1 / race 1 (BBBD)</strain>
    </source>
</reference>
<proteinExistence type="predicted"/>
<dbReference type="InterPro" id="IPR001424">
    <property type="entry name" value="SOD_Cu_Zn_dom"/>
</dbReference>
<reference evidence="3" key="1">
    <citation type="submission" date="2009-11" db="EMBL/GenBank/DDBJ databases">
        <authorList>
            <consortium name="The Broad Institute Genome Sequencing Platform"/>
            <person name="Ward D."/>
            <person name="Feldgarden M."/>
            <person name="Earl A."/>
            <person name="Young S.K."/>
            <person name="Zeng Q."/>
            <person name="Koehrsen M."/>
            <person name="Alvarado L."/>
            <person name="Berlin A."/>
            <person name="Bochicchio J."/>
            <person name="Borenstein D."/>
            <person name="Chapman S.B."/>
            <person name="Chen Z."/>
            <person name="Engels R."/>
            <person name="Freedman E."/>
            <person name="Gellesch M."/>
            <person name="Goldberg J."/>
            <person name="Griggs A."/>
            <person name="Gujja S."/>
            <person name="Heilman E."/>
            <person name="Heiman D."/>
            <person name="Hepburn T."/>
            <person name="Howarth C."/>
            <person name="Jen D."/>
            <person name="Larson L."/>
            <person name="Lewis B."/>
            <person name="Mehta T."/>
            <person name="Park D."/>
            <person name="Pearson M."/>
            <person name="Roberts A."/>
            <person name="Saif S."/>
            <person name="Shea T."/>
            <person name="Shenoy N."/>
            <person name="Sisk P."/>
            <person name="Stolte C."/>
            <person name="Sykes S."/>
            <person name="Thomson T."/>
            <person name="Walk T."/>
            <person name="White J."/>
            <person name="Yandava C."/>
            <person name="Izard J."/>
            <person name="Baranova O.V."/>
            <person name="Blanton J.M."/>
            <person name="Tanner A.C."/>
            <person name="Dewhirst F.E."/>
            <person name="Haas B."/>
            <person name="Nusbaum C."/>
            <person name="Birren B."/>
        </authorList>
    </citation>
    <scope>NUCLEOTIDE SEQUENCE [LARGE SCALE GENOMIC DNA]</scope>
    <source>
        <strain evidence="3">1-1 BBBD Race 1</strain>
    </source>
</reference>
<dbReference type="STRING" id="630390.A0A180GLH6"/>
<dbReference type="Proteomes" id="UP000005240">
    <property type="component" value="Unassembled WGS sequence"/>
</dbReference>
<gene>
    <name evidence="3" type="ORF">PTTG_27289</name>
</gene>
<dbReference type="Pfam" id="PF00080">
    <property type="entry name" value="Sod_Cu"/>
    <property type="match status" value="1"/>
</dbReference>
<dbReference type="VEuPathDB" id="FungiDB:PTTG_27289"/>
<dbReference type="AlphaFoldDB" id="A0A180GLH6"/>
<evidence type="ECO:0000313" key="4">
    <source>
        <dbReference type="EnsemblFungi" id="PTTG_27289-t43_1-p1"/>
    </source>
</evidence>
<organism evidence="3">
    <name type="scientific">Puccinia triticina (isolate 1-1 / race 1 (BBBD))</name>
    <name type="common">Brown leaf rust fungus</name>
    <dbReference type="NCBI Taxonomy" id="630390"/>
    <lineage>
        <taxon>Eukaryota</taxon>
        <taxon>Fungi</taxon>
        <taxon>Dikarya</taxon>
        <taxon>Basidiomycota</taxon>
        <taxon>Pucciniomycotina</taxon>
        <taxon>Pucciniomycetes</taxon>
        <taxon>Pucciniales</taxon>
        <taxon>Pucciniaceae</taxon>
        <taxon>Puccinia</taxon>
    </lineage>
</organism>
<keyword evidence="1" id="KW-0732">Signal</keyword>
<sequence>MHLPILRPGGIPILLFLVFTCATVVVRTATTKSAPPSGTKKVDPGKKTCSEAIVRIIGKGGISGDGRFLKEAKSVHVTISVNGLAAKQEFTFHIHEGPAGNNNDCSTTLGHYDTSKPPRQLCAGKNPKDCQLGDLAGKSKPLSDRRTGAASISYRDPVLDTSDLPGRSVVVHAPNSLEKIACGTITCKRK</sequence>
<name>A0A180GLH6_PUCT1</name>
<evidence type="ECO:0000256" key="1">
    <source>
        <dbReference type="SAM" id="SignalP"/>
    </source>
</evidence>
<reference evidence="4" key="4">
    <citation type="submission" date="2025-05" db="UniProtKB">
        <authorList>
            <consortium name="EnsemblFungi"/>
        </authorList>
    </citation>
    <scope>IDENTIFICATION</scope>
    <source>
        <strain evidence="4">isolate 1-1 / race 1 (BBBD)</strain>
    </source>
</reference>
<feature type="signal peptide" evidence="1">
    <location>
        <begin position="1"/>
        <end position="28"/>
    </location>
</feature>
<dbReference type="InterPro" id="IPR036423">
    <property type="entry name" value="SOD-like_Cu/Zn_dom_sf"/>
</dbReference>
<dbReference type="SUPFAM" id="SSF49329">
    <property type="entry name" value="Cu,Zn superoxide dismutase-like"/>
    <property type="match status" value="1"/>
</dbReference>
<dbReference type="Gene3D" id="2.60.40.200">
    <property type="entry name" value="Superoxide dismutase, copper/zinc binding domain"/>
    <property type="match status" value="1"/>
</dbReference>
<feature type="domain" description="Superoxide dismutase copper/zinc binding" evidence="2">
    <location>
        <begin position="68"/>
        <end position="175"/>
    </location>
</feature>
<feature type="chain" id="PRO_5008110047" evidence="1">
    <location>
        <begin position="29"/>
        <end position="190"/>
    </location>
</feature>
<dbReference type="EnsemblFungi" id="PTTG_27289-t43_1">
    <property type="protein sequence ID" value="PTTG_27289-t43_1-p1"/>
    <property type="gene ID" value="PTTG_27289"/>
</dbReference>